<dbReference type="SMART" id="SM00863">
    <property type="entry name" value="tRNA_SAD"/>
    <property type="match status" value="1"/>
</dbReference>
<dbReference type="CDD" id="cd00771">
    <property type="entry name" value="ThrRS_core"/>
    <property type="match status" value="1"/>
</dbReference>
<sequence>MSAAPSPAPAAPIRVAAGTTAGAAVREADLPSRGTPDAIVVVRDSEGRLRDLSWTPDTDVEVTPVAANTDDGRSVLRHSCAHVLAQAVQDLFPQAKLGIGPPITDGFYYDFAVAEPFTPEDLTKLEKRMQKIVKDGQLFSRRVYESKDQAREELAGEPYKLELVSGDFAKSDNLDEVMEVGGDELTAYDNLNARTKERVWGDLCRGPHIPTTKYIPAFKLTRSSAAYWRGDQNNASLQRVYGTAWESQEALDRHLELIEEAQRRDHRKLGVELDLFSFPDELGSGLPVFHPKGGVIRKELEDYSRRKHSEAGYEFVNTPHITKEHLYITSGHLEWYADGMYPPMHIDAEYNDDGTVRKPGQDYYLKPMNCPMHHLIYRARGRSYRELPLRLFEFGSVYRYEKSGVVHGLTRVRGMTQDDAHIYTTREQMRGELTSLLQFVLDLLSDYGLDDYYLELSTKNADKYVGSDEMWDEATETLRSVAEASGLDLVPDPGGAAFYGPKISVQVKDALGRNWQMSTIQLDFNMPDRFELEYTAADGSRQRPVLIHRALFGSIERFFGVLTEHYAGAFPAWLAPVQVVGIPVADAHLDYLYDVAAQLKSRGVRVEIDGSDDRMAKKIVNHTNQKVPFMLLAGDKDLEAGAVSFRFGDRTQINGVPVDEAVEAIVKWIADRNNAVPTAELVKVGTSQ</sequence>
<gene>
    <name evidence="14 17" type="primary">thrS</name>
    <name evidence="17" type="ORF">MALV_11910</name>
</gene>
<feature type="domain" description="TGS" evidence="16">
    <location>
        <begin position="1"/>
        <end position="66"/>
    </location>
</feature>
<keyword evidence="4 14" id="KW-0820">tRNA-binding</keyword>
<protein>
    <recommendedName>
        <fullName evidence="14">Threonine--tRNA ligase</fullName>
        <ecNumber evidence="14">6.1.1.3</ecNumber>
    </recommendedName>
    <alternativeName>
        <fullName evidence="14">Threonyl-tRNA synthetase</fullName>
        <shortName evidence="14">ThrRS</shortName>
    </alternativeName>
</protein>
<dbReference type="AlphaFoldDB" id="A0A6N4ULQ7"/>
<comment type="caution">
    <text evidence="14">Lacks conserved residue(s) required for the propagation of feature annotation.</text>
</comment>
<comment type="catalytic activity">
    <reaction evidence="13 14">
        <text>tRNA(Thr) + L-threonine + ATP = L-threonyl-tRNA(Thr) + AMP + diphosphate + H(+)</text>
        <dbReference type="Rhea" id="RHEA:24624"/>
        <dbReference type="Rhea" id="RHEA-COMP:9670"/>
        <dbReference type="Rhea" id="RHEA-COMP:9704"/>
        <dbReference type="ChEBI" id="CHEBI:15378"/>
        <dbReference type="ChEBI" id="CHEBI:30616"/>
        <dbReference type="ChEBI" id="CHEBI:33019"/>
        <dbReference type="ChEBI" id="CHEBI:57926"/>
        <dbReference type="ChEBI" id="CHEBI:78442"/>
        <dbReference type="ChEBI" id="CHEBI:78534"/>
        <dbReference type="ChEBI" id="CHEBI:456215"/>
        <dbReference type="EC" id="6.1.1.3"/>
    </reaction>
</comment>
<feature type="binding site" evidence="14">
    <location>
        <position position="370"/>
    </location>
    <ligand>
        <name>Zn(2+)</name>
        <dbReference type="ChEBI" id="CHEBI:29105"/>
        <note>catalytic</note>
    </ligand>
</feature>
<comment type="cofactor">
    <cofactor evidence="14">
        <name>Zn(2+)</name>
        <dbReference type="ChEBI" id="CHEBI:29105"/>
    </cofactor>
    <text evidence="14">Binds 1 zinc ion per subunit.</text>
</comment>
<dbReference type="GO" id="GO:0005524">
    <property type="term" value="F:ATP binding"/>
    <property type="evidence" value="ECO:0007669"/>
    <property type="project" value="UniProtKB-UniRule"/>
</dbReference>
<evidence type="ECO:0000256" key="3">
    <source>
        <dbReference type="ARBA" id="ARBA00022490"/>
    </source>
</evidence>
<dbReference type="Pfam" id="PF00587">
    <property type="entry name" value="tRNA-synt_2b"/>
    <property type="match status" value="1"/>
</dbReference>
<evidence type="ECO:0000256" key="6">
    <source>
        <dbReference type="ARBA" id="ARBA00022723"/>
    </source>
</evidence>
<evidence type="ECO:0000256" key="5">
    <source>
        <dbReference type="ARBA" id="ARBA00022598"/>
    </source>
</evidence>
<dbReference type="Gene3D" id="3.30.930.10">
    <property type="entry name" value="Bira Bifunctional Protein, Domain 2"/>
    <property type="match status" value="1"/>
</dbReference>
<dbReference type="InterPro" id="IPR012947">
    <property type="entry name" value="tRNA_SAD"/>
</dbReference>
<dbReference type="Pfam" id="PF07973">
    <property type="entry name" value="tRNA_SAD"/>
    <property type="match status" value="1"/>
</dbReference>
<dbReference type="Gene3D" id="3.30.54.20">
    <property type="match status" value="1"/>
</dbReference>
<keyword evidence="8 14" id="KW-0862">Zinc</keyword>
<reference evidence="17 18" key="1">
    <citation type="journal article" date="2019" name="Emerg. Microbes Infect.">
        <title>Comprehensive subspecies identification of 175 nontuberculous mycobacteria species based on 7547 genomic profiles.</title>
        <authorList>
            <person name="Matsumoto Y."/>
            <person name="Kinjo T."/>
            <person name="Motooka D."/>
            <person name="Nabeya D."/>
            <person name="Jung N."/>
            <person name="Uechi K."/>
            <person name="Horii T."/>
            <person name="Iida T."/>
            <person name="Fujita J."/>
            <person name="Nakamura S."/>
        </authorList>
    </citation>
    <scope>NUCLEOTIDE SEQUENCE [LARGE SCALE GENOMIC DNA]</scope>
    <source>
        <strain evidence="17 18">JCM 12272</strain>
    </source>
</reference>
<dbReference type="Gene3D" id="3.40.50.800">
    <property type="entry name" value="Anticodon-binding domain"/>
    <property type="match status" value="1"/>
</dbReference>
<dbReference type="Pfam" id="PF03129">
    <property type="entry name" value="HGTP_anticodon"/>
    <property type="match status" value="1"/>
</dbReference>
<evidence type="ECO:0000256" key="7">
    <source>
        <dbReference type="ARBA" id="ARBA00022741"/>
    </source>
</evidence>
<keyword evidence="6 14" id="KW-0479">Metal-binding</keyword>
<dbReference type="InterPro" id="IPR045864">
    <property type="entry name" value="aa-tRNA-synth_II/BPL/LPL"/>
</dbReference>
<evidence type="ECO:0000256" key="10">
    <source>
        <dbReference type="ARBA" id="ARBA00022884"/>
    </source>
</evidence>
<dbReference type="Gene3D" id="3.30.980.10">
    <property type="entry name" value="Threonyl-trna Synthetase, Chain A, domain 2"/>
    <property type="match status" value="1"/>
</dbReference>
<dbReference type="EC" id="6.1.1.3" evidence="14"/>
<comment type="subunit">
    <text evidence="14">Homodimer.</text>
</comment>
<dbReference type="FunFam" id="3.30.930.10:FF:000019">
    <property type="entry name" value="Threonine--tRNA ligase"/>
    <property type="match status" value="1"/>
</dbReference>
<dbReference type="PRINTS" id="PR01047">
    <property type="entry name" value="TRNASYNTHTHR"/>
</dbReference>
<dbReference type="HAMAP" id="MF_00184">
    <property type="entry name" value="Thr_tRNA_synth"/>
    <property type="match status" value="1"/>
</dbReference>
<keyword evidence="7 14" id="KW-0547">Nucleotide-binding</keyword>
<comment type="similarity">
    <text evidence="2 14">Belongs to the class-II aminoacyl-tRNA synthetase family.</text>
</comment>
<evidence type="ECO:0000256" key="1">
    <source>
        <dbReference type="ARBA" id="ARBA00004496"/>
    </source>
</evidence>
<dbReference type="RefSeq" id="WP_163661947.1">
    <property type="nucleotide sequence ID" value="NZ_AP022565.1"/>
</dbReference>
<name>A0A6N4ULQ7_9MYCO</name>
<dbReference type="InterPro" id="IPR002314">
    <property type="entry name" value="aa-tRNA-synt_IIb"/>
</dbReference>
<dbReference type="FunFam" id="3.30.54.20:FF:000003">
    <property type="entry name" value="Threonine--tRNA ligase"/>
    <property type="match status" value="1"/>
</dbReference>
<feature type="binding site" evidence="14">
    <location>
        <position position="548"/>
    </location>
    <ligand>
        <name>Zn(2+)</name>
        <dbReference type="ChEBI" id="CHEBI:29105"/>
        <note>catalytic</note>
    </ligand>
</feature>
<dbReference type="InterPro" id="IPR002320">
    <property type="entry name" value="Thr-tRNA-ligase_IIa"/>
</dbReference>
<dbReference type="SUPFAM" id="SSF52954">
    <property type="entry name" value="Class II aaRS ABD-related"/>
    <property type="match status" value="1"/>
</dbReference>
<keyword evidence="9 14" id="KW-0067">ATP-binding</keyword>
<comment type="subcellular location">
    <subcellularLocation>
        <location evidence="1 14">Cytoplasm</location>
    </subcellularLocation>
</comment>
<feature type="binding site" evidence="14">
    <location>
        <position position="421"/>
    </location>
    <ligand>
        <name>Zn(2+)</name>
        <dbReference type="ChEBI" id="CHEBI:29105"/>
        <note>catalytic</note>
    </ligand>
</feature>
<dbReference type="CDD" id="cd00860">
    <property type="entry name" value="ThrRS_anticodon"/>
    <property type="match status" value="1"/>
</dbReference>
<dbReference type="SUPFAM" id="SSF55186">
    <property type="entry name" value="ThrRS/AlaRS common domain"/>
    <property type="match status" value="1"/>
</dbReference>
<dbReference type="FunFam" id="3.30.980.10:FF:000005">
    <property type="entry name" value="Threonyl-tRNA synthetase, mitochondrial"/>
    <property type="match status" value="1"/>
</dbReference>
<dbReference type="GO" id="GO:0004829">
    <property type="term" value="F:threonine-tRNA ligase activity"/>
    <property type="evidence" value="ECO:0007669"/>
    <property type="project" value="UniProtKB-UniRule"/>
</dbReference>
<evidence type="ECO:0000256" key="11">
    <source>
        <dbReference type="ARBA" id="ARBA00022917"/>
    </source>
</evidence>
<accession>A0A6N4ULQ7</accession>
<keyword evidence="3 14" id="KW-0963">Cytoplasm</keyword>
<keyword evidence="12 14" id="KW-0030">Aminoacyl-tRNA synthetase</keyword>
<proteinExistence type="inferred from homology"/>
<keyword evidence="18" id="KW-1185">Reference proteome</keyword>
<evidence type="ECO:0000313" key="18">
    <source>
        <dbReference type="Proteomes" id="UP000466906"/>
    </source>
</evidence>
<dbReference type="PANTHER" id="PTHR11451:SF44">
    <property type="entry name" value="THREONINE--TRNA LIGASE, CHLOROPLASTIC_MITOCHONDRIAL 2"/>
    <property type="match status" value="1"/>
</dbReference>
<evidence type="ECO:0000256" key="4">
    <source>
        <dbReference type="ARBA" id="ARBA00022555"/>
    </source>
</evidence>
<keyword evidence="11 14" id="KW-0648">Protein biosynthesis</keyword>
<evidence type="ECO:0000256" key="9">
    <source>
        <dbReference type="ARBA" id="ARBA00022840"/>
    </source>
</evidence>
<evidence type="ECO:0000256" key="2">
    <source>
        <dbReference type="ARBA" id="ARBA00008226"/>
    </source>
</evidence>
<evidence type="ECO:0000256" key="8">
    <source>
        <dbReference type="ARBA" id="ARBA00022833"/>
    </source>
</evidence>
<dbReference type="InterPro" id="IPR047246">
    <property type="entry name" value="ThrRS_anticodon"/>
</dbReference>
<evidence type="ECO:0000256" key="12">
    <source>
        <dbReference type="ARBA" id="ARBA00023146"/>
    </source>
</evidence>
<dbReference type="InterPro" id="IPR018163">
    <property type="entry name" value="Thr/Ala-tRNA-synth_IIc_edit"/>
</dbReference>
<dbReference type="InterPro" id="IPR006195">
    <property type="entry name" value="aa-tRNA-synth_II"/>
</dbReference>
<dbReference type="FunFam" id="3.40.50.800:FF:000001">
    <property type="entry name" value="Threonine--tRNA ligase"/>
    <property type="match status" value="1"/>
</dbReference>
<dbReference type="PANTHER" id="PTHR11451">
    <property type="entry name" value="THREONINE-TRNA LIGASE"/>
    <property type="match status" value="1"/>
</dbReference>
<dbReference type="Proteomes" id="UP000466906">
    <property type="component" value="Chromosome"/>
</dbReference>
<dbReference type="GO" id="GO:0000049">
    <property type="term" value="F:tRNA binding"/>
    <property type="evidence" value="ECO:0007669"/>
    <property type="project" value="UniProtKB-KW"/>
</dbReference>
<evidence type="ECO:0000259" key="15">
    <source>
        <dbReference type="PROSITE" id="PS50862"/>
    </source>
</evidence>
<evidence type="ECO:0000259" key="16">
    <source>
        <dbReference type="PROSITE" id="PS51880"/>
    </source>
</evidence>
<keyword evidence="5 14" id="KW-0436">Ligase</keyword>
<dbReference type="PROSITE" id="PS50862">
    <property type="entry name" value="AA_TRNA_LIGASE_II"/>
    <property type="match status" value="1"/>
</dbReference>
<evidence type="ECO:0000313" key="17">
    <source>
        <dbReference type="EMBL" id="BBX26066.1"/>
    </source>
</evidence>
<dbReference type="EMBL" id="AP022565">
    <property type="protein sequence ID" value="BBX26066.1"/>
    <property type="molecule type" value="Genomic_DNA"/>
</dbReference>
<dbReference type="GO" id="GO:0046872">
    <property type="term" value="F:metal ion binding"/>
    <property type="evidence" value="ECO:0007669"/>
    <property type="project" value="UniProtKB-KW"/>
</dbReference>
<dbReference type="InterPro" id="IPR036621">
    <property type="entry name" value="Anticodon-bd_dom_sf"/>
</dbReference>
<dbReference type="PROSITE" id="PS51880">
    <property type="entry name" value="TGS"/>
    <property type="match status" value="1"/>
</dbReference>
<dbReference type="GO" id="GO:0005737">
    <property type="term" value="C:cytoplasm"/>
    <property type="evidence" value="ECO:0007669"/>
    <property type="project" value="UniProtKB-SubCell"/>
</dbReference>
<dbReference type="SUPFAM" id="SSF55681">
    <property type="entry name" value="Class II aaRS and biotin synthetases"/>
    <property type="match status" value="1"/>
</dbReference>
<keyword evidence="10 14" id="KW-0694">RNA-binding</keyword>
<dbReference type="GO" id="GO:0006435">
    <property type="term" value="P:threonyl-tRNA aminoacylation"/>
    <property type="evidence" value="ECO:0007669"/>
    <property type="project" value="UniProtKB-UniRule"/>
</dbReference>
<dbReference type="InterPro" id="IPR004095">
    <property type="entry name" value="TGS"/>
</dbReference>
<dbReference type="KEGG" id="malv:MALV_11910"/>
<organism evidence="17 18">
    <name type="scientific">Mycolicibacterium alvei</name>
    <dbReference type="NCBI Taxonomy" id="67081"/>
    <lineage>
        <taxon>Bacteria</taxon>
        <taxon>Bacillati</taxon>
        <taxon>Actinomycetota</taxon>
        <taxon>Actinomycetes</taxon>
        <taxon>Mycobacteriales</taxon>
        <taxon>Mycobacteriaceae</taxon>
        <taxon>Mycolicibacterium</taxon>
    </lineage>
</organism>
<dbReference type="InterPro" id="IPR033728">
    <property type="entry name" value="ThrRS_core"/>
</dbReference>
<feature type="domain" description="Aminoacyl-transfer RNA synthetases class-II family profile" evidence="15">
    <location>
        <begin position="252"/>
        <end position="571"/>
    </location>
</feature>
<dbReference type="InterPro" id="IPR004154">
    <property type="entry name" value="Anticodon-bd"/>
</dbReference>
<dbReference type="NCBIfam" id="TIGR00418">
    <property type="entry name" value="thrS"/>
    <property type="match status" value="1"/>
</dbReference>
<evidence type="ECO:0000256" key="13">
    <source>
        <dbReference type="ARBA" id="ARBA00049515"/>
    </source>
</evidence>
<evidence type="ECO:0000256" key="14">
    <source>
        <dbReference type="HAMAP-Rule" id="MF_00184"/>
    </source>
</evidence>